<reference evidence="2" key="1">
    <citation type="journal article" date="2023" name="Phytobiomes J">
        <title>Deciphering the key players within the bacterial microbiota associated with aerial crown gall tumors on rhododendron: Insights into the gallobiome.</title>
        <authorList>
            <person name="Kuzmanovic N."/>
            <person name="Nesme J."/>
            <person name="Wolf J."/>
            <person name="Neumann-Schaal M."/>
            <person name="Petersen J."/>
            <person name="Fernandez-Gnecco G."/>
            <person name="Sproeer C."/>
            <person name="Bunk B."/>
            <person name="Overmann J."/>
            <person name="Sorensen S.J."/>
            <person name="Idczak E."/>
            <person name="Smalla K."/>
        </authorList>
    </citation>
    <scope>NUCLEOTIDE SEQUENCE [LARGE SCALE GENOMIC DNA]</scope>
    <source>
        <strain evidence="2">Rho-14.1</strain>
    </source>
</reference>
<dbReference type="Proteomes" id="UP001277561">
    <property type="component" value="Unassembled WGS sequence"/>
</dbReference>
<name>A0ABU4W422_9HYPH</name>
<feature type="domain" description="Transposase DDE" evidence="1">
    <location>
        <begin position="1"/>
        <end position="82"/>
    </location>
</feature>
<protein>
    <recommendedName>
        <fullName evidence="1">Transposase DDE domain-containing protein</fullName>
    </recommendedName>
</protein>
<accession>A0ABU4W422</accession>
<keyword evidence="3" id="KW-1185">Reference proteome</keyword>
<gene>
    <name evidence="2" type="ORF">RMS29_25190</name>
</gene>
<dbReference type="InterPro" id="IPR025668">
    <property type="entry name" value="Tnp_DDE_dom"/>
</dbReference>
<organism evidence="2 3">
    <name type="scientific">Agrobacterium rosae</name>
    <dbReference type="NCBI Taxonomy" id="1972867"/>
    <lineage>
        <taxon>Bacteria</taxon>
        <taxon>Pseudomonadati</taxon>
        <taxon>Pseudomonadota</taxon>
        <taxon>Alphaproteobacteria</taxon>
        <taxon>Hyphomicrobiales</taxon>
        <taxon>Rhizobiaceae</taxon>
        <taxon>Rhizobium/Agrobacterium group</taxon>
        <taxon>Agrobacterium</taxon>
    </lineage>
</organism>
<evidence type="ECO:0000259" key="1">
    <source>
        <dbReference type="Pfam" id="PF13586"/>
    </source>
</evidence>
<dbReference type="RefSeq" id="WP_320188661.1">
    <property type="nucleotide sequence ID" value="NZ_CP192765.1"/>
</dbReference>
<dbReference type="EMBL" id="JAVRAD010000019">
    <property type="protein sequence ID" value="MDX8332509.1"/>
    <property type="molecule type" value="Genomic_DNA"/>
</dbReference>
<evidence type="ECO:0000313" key="3">
    <source>
        <dbReference type="Proteomes" id="UP001277561"/>
    </source>
</evidence>
<sequence length="85" mass="9910">MLADKGYDADWFRAALAERKIDACPSPSNREVPVPHDPVLCSKRHKIKNLCGKVKNWRRIHRRYGRCARTYFSSICITGTFIFRL</sequence>
<proteinExistence type="predicted"/>
<dbReference type="Pfam" id="PF13586">
    <property type="entry name" value="DDE_Tnp_1_2"/>
    <property type="match status" value="1"/>
</dbReference>
<comment type="caution">
    <text evidence="2">The sequence shown here is derived from an EMBL/GenBank/DDBJ whole genome shotgun (WGS) entry which is preliminary data.</text>
</comment>
<evidence type="ECO:0000313" key="2">
    <source>
        <dbReference type="EMBL" id="MDX8332509.1"/>
    </source>
</evidence>